<dbReference type="AlphaFoldDB" id="S9S1I0"/>
<accession>S9S1I0</accession>
<organism evidence="1 2">
    <name type="scientific">Salipiger mucosus DSM 16094</name>
    <dbReference type="NCBI Taxonomy" id="1123237"/>
    <lineage>
        <taxon>Bacteria</taxon>
        <taxon>Pseudomonadati</taxon>
        <taxon>Pseudomonadota</taxon>
        <taxon>Alphaproteobacteria</taxon>
        <taxon>Rhodobacterales</taxon>
        <taxon>Roseobacteraceae</taxon>
        <taxon>Salipiger</taxon>
    </lineage>
</organism>
<gene>
    <name evidence="1" type="ORF">Salmuc_01830</name>
</gene>
<dbReference type="STRING" id="1123237.Salmuc_01830"/>
<keyword evidence="2" id="KW-1185">Reference proteome</keyword>
<comment type="caution">
    <text evidence="1">The sequence shown here is derived from an EMBL/GenBank/DDBJ whole genome shotgun (WGS) entry which is preliminary data.</text>
</comment>
<reference evidence="2" key="1">
    <citation type="journal article" date="2014" name="Stand. Genomic Sci.">
        <title>Genome sequence of the exopolysaccharide-producing Salipiger mucosus type strain (DSM 16094(T)), a moderately halophilic member of the Roseobacter clade.</title>
        <authorList>
            <person name="Riedel T."/>
            <person name="Spring S."/>
            <person name="Fiebig A."/>
            <person name="Petersen J."/>
            <person name="Kyrpides N.C."/>
            <person name="Goker M."/>
            <person name="Klenk H.P."/>
        </authorList>
    </citation>
    <scope>NUCLEOTIDE SEQUENCE [LARGE SCALE GENOMIC DNA]</scope>
    <source>
        <strain evidence="2">DSM 16094</strain>
    </source>
</reference>
<sequence>MPAGDYAFYAMVMAYAMVDGPPFICRVPADLHGSMRVEPFVDPIEVIDAMLSLTIMRVLEDDLSDDELNEQLFWYANI</sequence>
<protein>
    <submittedName>
        <fullName evidence="1">Uncharacterized protein</fullName>
    </submittedName>
</protein>
<evidence type="ECO:0000313" key="1">
    <source>
        <dbReference type="EMBL" id="EPX84055.1"/>
    </source>
</evidence>
<evidence type="ECO:0000313" key="2">
    <source>
        <dbReference type="Proteomes" id="UP000015347"/>
    </source>
</evidence>
<dbReference type="EMBL" id="APVH01000013">
    <property type="protein sequence ID" value="EPX84055.1"/>
    <property type="molecule type" value="Genomic_DNA"/>
</dbReference>
<dbReference type="Proteomes" id="UP000015347">
    <property type="component" value="Unassembled WGS sequence"/>
</dbReference>
<dbReference type="HOGENOM" id="CLU_2619988_0_0_5"/>
<proteinExistence type="predicted"/>
<name>S9S1I0_9RHOB</name>